<comment type="caution">
    <text evidence="9">The sequence shown here is derived from an EMBL/GenBank/DDBJ whole genome shotgun (WGS) entry which is preliminary data.</text>
</comment>
<dbReference type="NCBIfam" id="NF004790">
    <property type="entry name" value="PRK06136.1"/>
    <property type="match status" value="1"/>
</dbReference>
<dbReference type="InterPro" id="IPR014776">
    <property type="entry name" value="4pyrrole_Mease_sub2"/>
</dbReference>
<comment type="pathway">
    <text evidence="7">Porphyrin-containing compound metabolism; siroheme biosynthesis; precorrin-2 from uroporphyrinogen III: step 1/1.</text>
</comment>
<keyword evidence="5" id="KW-0949">S-adenosyl-L-methionine</keyword>
<dbReference type="InterPro" id="IPR014777">
    <property type="entry name" value="4pyrrole_Mease_sub1"/>
</dbReference>
<gene>
    <name evidence="9" type="primary">cobA</name>
    <name evidence="9" type="ORF">LL253_00995</name>
</gene>
<dbReference type="GO" id="GO:0004851">
    <property type="term" value="F:uroporphyrin-III C-methyltransferase activity"/>
    <property type="evidence" value="ECO:0007669"/>
    <property type="project" value="UniProtKB-EC"/>
</dbReference>
<dbReference type="SUPFAM" id="SSF53790">
    <property type="entry name" value="Tetrapyrrole methylase"/>
    <property type="match status" value="1"/>
</dbReference>
<evidence type="ECO:0000256" key="3">
    <source>
        <dbReference type="ARBA" id="ARBA00022603"/>
    </source>
</evidence>
<evidence type="ECO:0000256" key="7">
    <source>
        <dbReference type="ARBA" id="ARBA00025705"/>
    </source>
</evidence>
<dbReference type="PANTHER" id="PTHR45790:SF3">
    <property type="entry name" value="S-ADENOSYL-L-METHIONINE-DEPENDENT UROPORPHYRINOGEN III METHYLTRANSFERASE, CHLOROPLASTIC"/>
    <property type="match status" value="1"/>
</dbReference>
<keyword evidence="4 9" id="KW-0808">Transferase</keyword>
<proteinExistence type="inferred from homology"/>
<name>A0ABS8GYV7_9SPHN</name>
<evidence type="ECO:0000256" key="1">
    <source>
        <dbReference type="ARBA" id="ARBA00005879"/>
    </source>
</evidence>
<dbReference type="Proteomes" id="UP001198830">
    <property type="component" value="Unassembled WGS sequence"/>
</dbReference>
<dbReference type="RefSeq" id="WP_228225874.1">
    <property type="nucleotide sequence ID" value="NZ_JAJGNP010000001.1"/>
</dbReference>
<dbReference type="Gene3D" id="3.30.950.10">
    <property type="entry name" value="Methyltransferase, Cobalt-precorrin-4 Transmethylase, Domain 2"/>
    <property type="match status" value="1"/>
</dbReference>
<keyword evidence="6" id="KW-0627">Porphyrin biosynthesis</keyword>
<dbReference type="Pfam" id="PF00590">
    <property type="entry name" value="TP_methylase"/>
    <property type="match status" value="1"/>
</dbReference>
<evidence type="ECO:0000313" key="10">
    <source>
        <dbReference type="Proteomes" id="UP001198830"/>
    </source>
</evidence>
<dbReference type="PROSITE" id="PS00839">
    <property type="entry name" value="SUMT_1"/>
    <property type="match status" value="1"/>
</dbReference>
<evidence type="ECO:0000256" key="4">
    <source>
        <dbReference type="ARBA" id="ARBA00022679"/>
    </source>
</evidence>
<dbReference type="Gene3D" id="3.40.1010.10">
    <property type="entry name" value="Cobalt-precorrin-4 Transmethylase, Domain 1"/>
    <property type="match status" value="1"/>
</dbReference>
<dbReference type="InterPro" id="IPR003043">
    <property type="entry name" value="Uropor_MeTrfase_CS"/>
</dbReference>
<dbReference type="InterPro" id="IPR006366">
    <property type="entry name" value="CobA/CysG_C"/>
</dbReference>
<dbReference type="InterPro" id="IPR000878">
    <property type="entry name" value="4pyrrol_Mease"/>
</dbReference>
<accession>A0ABS8GYV7</accession>
<dbReference type="InterPro" id="IPR035996">
    <property type="entry name" value="4pyrrol_Methylase_sf"/>
</dbReference>
<dbReference type="EMBL" id="JAJGNP010000001">
    <property type="protein sequence ID" value="MCC4231261.1"/>
    <property type="molecule type" value="Genomic_DNA"/>
</dbReference>
<sequence>MDDIIPATVFLVGAGPGDPDLLTIKAARLIGEADVIVHDGLVSDAILALASPDAELISVAKQRSRHSMPQDAINVLLIDLAREGRKIVRLKGGDPFIFGRGGEEVDACRTAGVPVEVVPGISAAIGSAAQAQLPLTHRAASSAVTFVAGQCKGLSDQDWSGLAGIGRTLAIYMGVATATDIADKLIADGVSPALPVAVLENGTRPQMRTLRTLLADLGDMVVREKIASPALIVVGEVAAHALAHDMLDACRALANTQEGRATGGKRVE</sequence>
<comment type="similarity">
    <text evidence="1">Belongs to the precorrin methyltransferase family.</text>
</comment>
<reference evidence="9 10" key="1">
    <citation type="submission" date="2021-10" db="EMBL/GenBank/DDBJ databases">
        <title>The diversity and Nitrogen Metabolism of Culturable Nitrate-Utilizing Bacteria Within the Oxygen Minimum Zone of the Changjiang (Yangtze River)Estuary.</title>
        <authorList>
            <person name="Zhang D."/>
            <person name="Zheng J."/>
            <person name="Liu S."/>
            <person name="He W."/>
        </authorList>
    </citation>
    <scope>NUCLEOTIDE SEQUENCE [LARGE SCALE GENOMIC DNA]</scope>
    <source>
        <strain evidence="9 10">FXH275-2</strain>
    </source>
</reference>
<dbReference type="GO" id="GO:0032259">
    <property type="term" value="P:methylation"/>
    <property type="evidence" value="ECO:0007669"/>
    <property type="project" value="UniProtKB-KW"/>
</dbReference>
<feature type="domain" description="Tetrapyrrole methylase" evidence="8">
    <location>
        <begin position="8"/>
        <end position="217"/>
    </location>
</feature>
<evidence type="ECO:0000256" key="2">
    <source>
        <dbReference type="ARBA" id="ARBA00012162"/>
    </source>
</evidence>
<evidence type="ECO:0000256" key="5">
    <source>
        <dbReference type="ARBA" id="ARBA00022691"/>
    </source>
</evidence>
<evidence type="ECO:0000313" key="9">
    <source>
        <dbReference type="EMBL" id="MCC4231261.1"/>
    </source>
</evidence>
<evidence type="ECO:0000256" key="6">
    <source>
        <dbReference type="ARBA" id="ARBA00023244"/>
    </source>
</evidence>
<dbReference type="CDD" id="cd11642">
    <property type="entry name" value="SUMT"/>
    <property type="match status" value="1"/>
</dbReference>
<evidence type="ECO:0000259" key="8">
    <source>
        <dbReference type="Pfam" id="PF00590"/>
    </source>
</evidence>
<dbReference type="EC" id="2.1.1.107" evidence="2"/>
<dbReference type="PANTHER" id="PTHR45790">
    <property type="entry name" value="SIROHEME SYNTHASE-RELATED"/>
    <property type="match status" value="1"/>
</dbReference>
<keyword evidence="10" id="KW-1185">Reference proteome</keyword>
<dbReference type="NCBIfam" id="TIGR01469">
    <property type="entry name" value="cobA_cysG_Cterm"/>
    <property type="match status" value="1"/>
</dbReference>
<protein>
    <recommendedName>
        <fullName evidence="2">uroporphyrinogen-III C-methyltransferase</fullName>
        <ecNumber evidence="2">2.1.1.107</ecNumber>
    </recommendedName>
</protein>
<organism evidence="9 10">
    <name type="scientific">Sphingobium soli</name>
    <dbReference type="NCBI Taxonomy" id="1591116"/>
    <lineage>
        <taxon>Bacteria</taxon>
        <taxon>Pseudomonadati</taxon>
        <taxon>Pseudomonadota</taxon>
        <taxon>Alphaproteobacteria</taxon>
        <taxon>Sphingomonadales</taxon>
        <taxon>Sphingomonadaceae</taxon>
        <taxon>Sphingobium</taxon>
    </lineage>
</organism>
<keyword evidence="3 9" id="KW-0489">Methyltransferase</keyword>
<dbReference type="InterPro" id="IPR050161">
    <property type="entry name" value="Siro_Cobalamin_biosynth"/>
</dbReference>